<evidence type="ECO:0000313" key="4">
    <source>
        <dbReference type="EMBL" id="KRM46554.1"/>
    </source>
</evidence>
<dbReference type="PATRIC" id="fig|1423784.4.peg.2175"/>
<evidence type="ECO:0000256" key="1">
    <source>
        <dbReference type="SAM" id="MobiDB-lite"/>
    </source>
</evidence>
<comment type="caution">
    <text evidence="4">The sequence shown here is derived from an EMBL/GenBank/DDBJ whole genome shotgun (WGS) entry which is preliminary data.</text>
</comment>
<dbReference type="Pfam" id="PF13240">
    <property type="entry name" value="Zn_Ribbon_1"/>
    <property type="match status" value="1"/>
</dbReference>
<dbReference type="RefSeq" id="WP_057909780.1">
    <property type="nucleotide sequence ID" value="NZ_AZGK01000006.1"/>
</dbReference>
<keyword evidence="2" id="KW-0472">Membrane</keyword>
<protein>
    <recommendedName>
        <fullName evidence="3">Zinc-ribbon domain-containing protein</fullName>
    </recommendedName>
</protein>
<sequence>MENQTMFCPKCGAEVPTNSKFCQKCGYDLSAVVQNVTPQNEMDQSSADSDNNGQSENHSKPESVQNVNDYTKRNNSVNDHKDDRSPNSTVYLTLGWIAIFLSWFIFPIPFGIAGSVFGGILAQHDATKKSGTVLLIVGVVVIIIGFVELSMY</sequence>
<name>A0A0R1YWC8_9LACO</name>
<organism evidence="4 5">
    <name type="scientific">Lentilactobacillus parabuchneri DSM 5707 = NBRC 107865</name>
    <dbReference type="NCBI Taxonomy" id="1423784"/>
    <lineage>
        <taxon>Bacteria</taxon>
        <taxon>Bacillati</taxon>
        <taxon>Bacillota</taxon>
        <taxon>Bacilli</taxon>
        <taxon>Lactobacillales</taxon>
        <taxon>Lactobacillaceae</taxon>
        <taxon>Lentilactobacillus</taxon>
    </lineage>
</organism>
<evidence type="ECO:0000256" key="2">
    <source>
        <dbReference type="SAM" id="Phobius"/>
    </source>
</evidence>
<dbReference type="AlphaFoldDB" id="A0A0R1YWC8"/>
<keyword evidence="2" id="KW-0812">Transmembrane</keyword>
<proteinExistence type="predicted"/>
<dbReference type="EMBL" id="AZGK01000006">
    <property type="protein sequence ID" value="KRM46554.1"/>
    <property type="molecule type" value="Genomic_DNA"/>
</dbReference>
<evidence type="ECO:0000313" key="5">
    <source>
        <dbReference type="Proteomes" id="UP000051957"/>
    </source>
</evidence>
<feature type="region of interest" description="Disordered" evidence="1">
    <location>
        <begin position="39"/>
        <end position="83"/>
    </location>
</feature>
<gene>
    <name evidence="4" type="ORF">FC51_GL002132</name>
</gene>
<reference evidence="4 5" key="1">
    <citation type="journal article" date="2015" name="Genome Announc.">
        <title>Expanding the biotechnology potential of lactobacilli through comparative genomics of 213 strains and associated genera.</title>
        <authorList>
            <person name="Sun Z."/>
            <person name="Harris H.M."/>
            <person name="McCann A."/>
            <person name="Guo C."/>
            <person name="Argimon S."/>
            <person name="Zhang W."/>
            <person name="Yang X."/>
            <person name="Jeffery I.B."/>
            <person name="Cooney J.C."/>
            <person name="Kagawa T.F."/>
            <person name="Liu W."/>
            <person name="Song Y."/>
            <person name="Salvetti E."/>
            <person name="Wrobel A."/>
            <person name="Rasinkangas P."/>
            <person name="Parkhill J."/>
            <person name="Rea M.C."/>
            <person name="O'Sullivan O."/>
            <person name="Ritari J."/>
            <person name="Douillard F.P."/>
            <person name="Paul Ross R."/>
            <person name="Yang R."/>
            <person name="Briner A.E."/>
            <person name="Felis G.E."/>
            <person name="de Vos W.M."/>
            <person name="Barrangou R."/>
            <person name="Klaenhammer T.R."/>
            <person name="Caufield P.W."/>
            <person name="Cui Y."/>
            <person name="Zhang H."/>
            <person name="O'Toole P.W."/>
        </authorList>
    </citation>
    <scope>NUCLEOTIDE SEQUENCE [LARGE SCALE GENOMIC DNA]</scope>
    <source>
        <strain evidence="4 5">DSM 5707</strain>
    </source>
</reference>
<dbReference type="InterPro" id="IPR038587">
    <property type="entry name" value="Ribosomal_eL40_sf"/>
</dbReference>
<feature type="domain" description="Zinc-ribbon" evidence="3">
    <location>
        <begin position="7"/>
        <end position="29"/>
    </location>
</feature>
<feature type="compositionally biased region" description="Polar residues" evidence="1">
    <location>
        <begin position="39"/>
        <end position="77"/>
    </location>
</feature>
<feature type="transmembrane region" description="Helical" evidence="2">
    <location>
        <begin position="94"/>
        <end position="121"/>
    </location>
</feature>
<dbReference type="GeneID" id="69802226"/>
<feature type="transmembrane region" description="Helical" evidence="2">
    <location>
        <begin position="133"/>
        <end position="151"/>
    </location>
</feature>
<keyword evidence="2" id="KW-1133">Transmembrane helix</keyword>
<dbReference type="Proteomes" id="UP000051957">
    <property type="component" value="Unassembled WGS sequence"/>
</dbReference>
<dbReference type="InterPro" id="IPR026870">
    <property type="entry name" value="Zinc_ribbon_dom"/>
</dbReference>
<accession>A0A0R1YWC8</accession>
<evidence type="ECO:0000259" key="3">
    <source>
        <dbReference type="Pfam" id="PF13240"/>
    </source>
</evidence>
<dbReference type="Gene3D" id="4.10.1060.50">
    <property type="match status" value="1"/>
</dbReference>